<organism evidence="1 2">
    <name type="scientific">Micromonospora tarensis</name>
    <dbReference type="NCBI Taxonomy" id="2806100"/>
    <lineage>
        <taxon>Bacteria</taxon>
        <taxon>Bacillati</taxon>
        <taxon>Actinomycetota</taxon>
        <taxon>Actinomycetes</taxon>
        <taxon>Micromonosporales</taxon>
        <taxon>Micromonosporaceae</taxon>
        <taxon>Micromonospora</taxon>
    </lineage>
</organism>
<accession>A0ABS1YP61</accession>
<name>A0ABS1YP61_9ACTN</name>
<reference evidence="1 2" key="1">
    <citation type="submission" date="2021-01" db="EMBL/GenBank/DDBJ databases">
        <title>Draft genome sequence of Micromonospora sp. strain STR1s_6.</title>
        <authorList>
            <person name="Karlyshev A."/>
            <person name="Jawad R."/>
        </authorList>
    </citation>
    <scope>NUCLEOTIDE SEQUENCE [LARGE SCALE GENOMIC DNA]</scope>
    <source>
        <strain evidence="1 2">STR1S-6</strain>
    </source>
</reference>
<proteinExistence type="predicted"/>
<sequence length="176" mass="19012">MLLLTLACCCGCPAYYGFPISAQYPARSALPEQVEDLSLRQDDRSAETARQLQGEVRKEHWLVEETFAGVYATTNGKRVTVFGGTGFRLTPESDAEAEMSRLTDRYALATPESVDTGVRGRYERCAVGQADGSDVVVCTSVDHGSIATGVFTRLSVADSADLLATLRAQIVQPERG</sequence>
<dbReference type="Proteomes" id="UP000622245">
    <property type="component" value="Unassembled WGS sequence"/>
</dbReference>
<dbReference type="EMBL" id="JAEVHL010000255">
    <property type="protein sequence ID" value="MBM0279234.1"/>
    <property type="molecule type" value="Genomic_DNA"/>
</dbReference>
<evidence type="ECO:0000313" key="2">
    <source>
        <dbReference type="Proteomes" id="UP000622245"/>
    </source>
</evidence>
<keyword evidence="2" id="KW-1185">Reference proteome</keyword>
<protein>
    <submittedName>
        <fullName evidence="1">Uncharacterized protein</fullName>
    </submittedName>
</protein>
<comment type="caution">
    <text evidence="1">The sequence shown here is derived from an EMBL/GenBank/DDBJ whole genome shotgun (WGS) entry which is preliminary data.</text>
</comment>
<gene>
    <name evidence="1" type="ORF">JM949_30280</name>
</gene>
<evidence type="ECO:0000313" key="1">
    <source>
        <dbReference type="EMBL" id="MBM0279234.1"/>
    </source>
</evidence>